<keyword evidence="11" id="KW-1185">Reference proteome</keyword>
<comment type="similarity">
    <text evidence="6">Belongs to the ThrE exporter (TC 2.A.79) family.</text>
</comment>
<dbReference type="InterPro" id="IPR024528">
    <property type="entry name" value="ThrE_2"/>
</dbReference>
<evidence type="ECO:0000259" key="9">
    <source>
        <dbReference type="Pfam" id="PF12821"/>
    </source>
</evidence>
<dbReference type="Pfam" id="PF12821">
    <property type="entry name" value="ThrE_2"/>
    <property type="match status" value="1"/>
</dbReference>
<name>A0ABS7QPM9_9ACTN</name>
<dbReference type="RefSeq" id="WP_222976265.1">
    <property type="nucleotide sequence ID" value="NZ_JAINVZ010000005.1"/>
</dbReference>
<evidence type="ECO:0000259" key="8">
    <source>
        <dbReference type="Pfam" id="PF06738"/>
    </source>
</evidence>
<gene>
    <name evidence="10" type="ORF">K7472_09840</name>
</gene>
<dbReference type="InterPro" id="IPR050539">
    <property type="entry name" value="ThrE_Dicarb/AminoAcid_Exp"/>
</dbReference>
<feature type="transmembrane region" description="Helical" evidence="7">
    <location>
        <begin position="354"/>
        <end position="374"/>
    </location>
</feature>
<keyword evidence="3 7" id="KW-0812">Transmembrane</keyword>
<comment type="subcellular location">
    <subcellularLocation>
        <location evidence="1">Cell membrane</location>
        <topology evidence="1">Multi-pass membrane protein</topology>
    </subcellularLocation>
</comment>
<feature type="transmembrane region" description="Helical" evidence="7">
    <location>
        <begin position="129"/>
        <end position="152"/>
    </location>
</feature>
<feature type="transmembrane region" description="Helical" evidence="7">
    <location>
        <begin position="386"/>
        <end position="410"/>
    </location>
</feature>
<dbReference type="Pfam" id="PF06738">
    <property type="entry name" value="ThrE"/>
    <property type="match status" value="1"/>
</dbReference>
<evidence type="ECO:0000256" key="3">
    <source>
        <dbReference type="ARBA" id="ARBA00022692"/>
    </source>
</evidence>
<evidence type="ECO:0000256" key="5">
    <source>
        <dbReference type="ARBA" id="ARBA00023136"/>
    </source>
</evidence>
<evidence type="ECO:0000256" key="4">
    <source>
        <dbReference type="ARBA" id="ARBA00022989"/>
    </source>
</evidence>
<dbReference type="InterPro" id="IPR010619">
    <property type="entry name" value="ThrE-like_N"/>
</dbReference>
<feature type="transmembrane region" description="Helical" evidence="7">
    <location>
        <begin position="200"/>
        <end position="220"/>
    </location>
</feature>
<comment type="caution">
    <text evidence="10">The sequence shown here is derived from an EMBL/GenBank/DDBJ whole genome shotgun (WGS) entry which is preliminary data.</text>
</comment>
<evidence type="ECO:0000256" key="7">
    <source>
        <dbReference type="SAM" id="Phobius"/>
    </source>
</evidence>
<sequence>MALTEERVRRVLDVALRLGETLLARQAGSADVADSVLAVAAAYGVPEAQVNITADAITLSVPRGVPGAPVTAMWLVTSRSPDYTRLYEATRLAQRIVVEKPSLDEVESQLVELSKGGHRYPRWVSTVSLAVMAASMSLLLGAGALVVVLAGLTTALIDRVGRVLNNHRVPLLFQQVVGAALATGVTVCLDAAGRLPAGQAPSLVVAASIAVLLSGLATVGTVQDAITGYLLTATSRGVEILLSSIGVLVGVTIAVRFGVLAGVDVRVTPDLSVPLLSLPTRVIAGTLGAAAAAVANYAPLRAALAAGAAGAAGSLLYLVASMFGASAVAASFVAALGIGLAGALCARSLRVPPLVIVMAGIFPLVPGLSLYRGFVDLSTGQYTPGLASLVTASGIALALGGGVVLGPLLAPTLRRELGHLRGRRTAARGHRWRHGHVHRLPALAGVETSPAGAEPGTGQAVQG</sequence>
<feature type="transmembrane region" description="Helical" evidence="7">
    <location>
        <begin position="315"/>
        <end position="342"/>
    </location>
</feature>
<dbReference type="PANTHER" id="PTHR34390">
    <property type="entry name" value="UPF0442 PROTEIN YJJB-RELATED"/>
    <property type="match status" value="1"/>
</dbReference>
<protein>
    <submittedName>
        <fullName evidence="10">Threonine/serine exporter family protein</fullName>
    </submittedName>
</protein>
<keyword evidence="2" id="KW-1003">Cell membrane</keyword>
<evidence type="ECO:0000256" key="6">
    <source>
        <dbReference type="ARBA" id="ARBA00034125"/>
    </source>
</evidence>
<feature type="domain" description="Threonine/serine exporter-like N-terminal" evidence="8">
    <location>
        <begin position="13"/>
        <end position="257"/>
    </location>
</feature>
<feature type="domain" description="Threonine/Serine exporter ThrE" evidence="9">
    <location>
        <begin position="283"/>
        <end position="405"/>
    </location>
</feature>
<organism evidence="10 11">
    <name type="scientific">Streptantibioticus parmotrematis</name>
    <dbReference type="NCBI Taxonomy" id="2873249"/>
    <lineage>
        <taxon>Bacteria</taxon>
        <taxon>Bacillati</taxon>
        <taxon>Actinomycetota</taxon>
        <taxon>Actinomycetes</taxon>
        <taxon>Kitasatosporales</taxon>
        <taxon>Streptomycetaceae</taxon>
        <taxon>Streptantibioticus</taxon>
    </lineage>
</organism>
<keyword evidence="4 7" id="KW-1133">Transmembrane helix</keyword>
<feature type="transmembrane region" description="Helical" evidence="7">
    <location>
        <begin position="240"/>
        <end position="263"/>
    </location>
</feature>
<keyword evidence="5 7" id="KW-0472">Membrane</keyword>
<reference evidence="10 11" key="1">
    <citation type="submission" date="2021-08" db="EMBL/GenBank/DDBJ databases">
        <title>Streptomyces sp. PTM05 isolated from lichen.</title>
        <authorList>
            <person name="Somphong A."/>
            <person name="Phongsopitanun W."/>
            <person name="Tanasupawat S."/>
        </authorList>
    </citation>
    <scope>NUCLEOTIDE SEQUENCE [LARGE SCALE GENOMIC DNA]</scope>
    <source>
        <strain evidence="10 11">Ptm05</strain>
    </source>
</reference>
<proteinExistence type="inferred from homology"/>
<evidence type="ECO:0000313" key="11">
    <source>
        <dbReference type="Proteomes" id="UP001198565"/>
    </source>
</evidence>
<dbReference type="Proteomes" id="UP001198565">
    <property type="component" value="Unassembled WGS sequence"/>
</dbReference>
<dbReference type="PANTHER" id="PTHR34390:SF2">
    <property type="entry name" value="SUCCINATE TRANSPORTER SUBUNIT YJJP-RELATED"/>
    <property type="match status" value="1"/>
</dbReference>
<accession>A0ABS7QPM9</accession>
<evidence type="ECO:0000256" key="2">
    <source>
        <dbReference type="ARBA" id="ARBA00022475"/>
    </source>
</evidence>
<dbReference type="EMBL" id="JAINVZ010000005">
    <property type="protein sequence ID" value="MBY8885143.1"/>
    <property type="molecule type" value="Genomic_DNA"/>
</dbReference>
<evidence type="ECO:0000313" key="10">
    <source>
        <dbReference type="EMBL" id="MBY8885143.1"/>
    </source>
</evidence>
<feature type="transmembrane region" description="Helical" evidence="7">
    <location>
        <begin position="172"/>
        <end position="193"/>
    </location>
</feature>
<evidence type="ECO:0000256" key="1">
    <source>
        <dbReference type="ARBA" id="ARBA00004651"/>
    </source>
</evidence>